<dbReference type="InterPro" id="IPR000424">
    <property type="entry name" value="Primosome_PriB/ssb"/>
</dbReference>
<protein>
    <submittedName>
        <fullName evidence="4">Single-stranded DNA-binding protein</fullName>
    </submittedName>
</protein>
<dbReference type="Gene3D" id="2.40.50.140">
    <property type="entry name" value="Nucleic acid-binding proteins"/>
    <property type="match status" value="1"/>
</dbReference>
<keyword evidence="1 2" id="KW-0238">DNA-binding</keyword>
<evidence type="ECO:0000256" key="3">
    <source>
        <dbReference type="SAM" id="MobiDB-lite"/>
    </source>
</evidence>
<sequence length="189" mass="20207">MSAESPLPGNPSPGDLSPDDPVHRNEVVLAGRLATQPARRTLPTGDTLAEWRVVVRRPEGGASRCRVDALECVTFDPEVIATVAGWRSGDTVELHGALRRRFWKSPHGTISRYEIEVGKALHLRPAPPPRTPPRRGRPEDVPEDGPPASERPPTTERPPNAEPPPPPQPGAPTSEPVTTGVPGSIDPAG</sequence>
<dbReference type="Pfam" id="PF00436">
    <property type="entry name" value="SSB"/>
    <property type="match status" value="1"/>
</dbReference>
<reference evidence="4 5" key="1">
    <citation type="submission" date="2018-09" db="EMBL/GenBank/DDBJ databases">
        <title>YIM 75507 draft genome.</title>
        <authorList>
            <person name="Tang S."/>
            <person name="Feng Y."/>
        </authorList>
    </citation>
    <scope>NUCLEOTIDE SEQUENCE [LARGE SCALE GENOMIC DNA]</scope>
    <source>
        <strain evidence="4 5">YIM 75507</strain>
    </source>
</reference>
<proteinExistence type="predicted"/>
<dbReference type="PROSITE" id="PS50935">
    <property type="entry name" value="SSB"/>
    <property type="match status" value="1"/>
</dbReference>
<evidence type="ECO:0000256" key="1">
    <source>
        <dbReference type="ARBA" id="ARBA00023125"/>
    </source>
</evidence>
<dbReference type="GO" id="GO:0003697">
    <property type="term" value="F:single-stranded DNA binding"/>
    <property type="evidence" value="ECO:0007669"/>
    <property type="project" value="InterPro"/>
</dbReference>
<feature type="region of interest" description="Disordered" evidence="3">
    <location>
        <begin position="1"/>
        <end position="24"/>
    </location>
</feature>
<gene>
    <name evidence="4" type="ORF">D5H75_39270</name>
</gene>
<evidence type="ECO:0000256" key="2">
    <source>
        <dbReference type="PROSITE-ProRule" id="PRU00252"/>
    </source>
</evidence>
<feature type="compositionally biased region" description="Pro residues" evidence="3">
    <location>
        <begin position="160"/>
        <end position="170"/>
    </location>
</feature>
<keyword evidence="5" id="KW-1185">Reference proteome</keyword>
<dbReference type="RefSeq" id="WP_119931709.1">
    <property type="nucleotide sequence ID" value="NZ_QZEY01000029.1"/>
</dbReference>
<evidence type="ECO:0000313" key="5">
    <source>
        <dbReference type="Proteomes" id="UP000265768"/>
    </source>
</evidence>
<dbReference type="Proteomes" id="UP000265768">
    <property type="component" value="Unassembled WGS sequence"/>
</dbReference>
<evidence type="ECO:0000313" key="4">
    <source>
        <dbReference type="EMBL" id="RJL20706.1"/>
    </source>
</evidence>
<dbReference type="EMBL" id="QZEY01000029">
    <property type="protein sequence ID" value="RJL20706.1"/>
    <property type="molecule type" value="Genomic_DNA"/>
</dbReference>
<dbReference type="AlphaFoldDB" id="A0A3A4A298"/>
<accession>A0A3A4A298</accession>
<organism evidence="4 5">
    <name type="scientific">Bailinhaonella thermotolerans</name>
    <dbReference type="NCBI Taxonomy" id="1070861"/>
    <lineage>
        <taxon>Bacteria</taxon>
        <taxon>Bacillati</taxon>
        <taxon>Actinomycetota</taxon>
        <taxon>Actinomycetes</taxon>
        <taxon>Streptosporangiales</taxon>
        <taxon>Streptosporangiaceae</taxon>
        <taxon>Bailinhaonella</taxon>
    </lineage>
</organism>
<dbReference type="OrthoDB" id="5186768at2"/>
<dbReference type="SUPFAM" id="SSF50249">
    <property type="entry name" value="Nucleic acid-binding proteins"/>
    <property type="match status" value="1"/>
</dbReference>
<feature type="region of interest" description="Disordered" evidence="3">
    <location>
        <begin position="121"/>
        <end position="189"/>
    </location>
</feature>
<name>A0A3A4A298_9ACTN</name>
<dbReference type="InterPro" id="IPR012340">
    <property type="entry name" value="NA-bd_OB-fold"/>
</dbReference>
<comment type="caution">
    <text evidence="4">The sequence shown here is derived from an EMBL/GenBank/DDBJ whole genome shotgun (WGS) entry which is preliminary data.</text>
</comment>